<dbReference type="InterPro" id="IPR018540">
    <property type="entry name" value="Spo0E-like"/>
</dbReference>
<reference evidence="1 2" key="1">
    <citation type="submission" date="2024-03" db="EMBL/GenBank/DDBJ databases">
        <title>Bacilli Hybrid Assemblies.</title>
        <authorList>
            <person name="Kovac J."/>
        </authorList>
    </citation>
    <scope>NUCLEOTIDE SEQUENCE [LARGE SCALE GENOMIC DNA]</scope>
    <source>
        <strain evidence="1 2">FSL R7-0666</strain>
    </source>
</reference>
<dbReference type="InterPro" id="IPR037208">
    <property type="entry name" value="Spo0E-like_sf"/>
</dbReference>
<keyword evidence="2" id="KW-1185">Reference proteome</keyword>
<dbReference type="RefSeq" id="WP_203087128.1">
    <property type="nucleotide sequence ID" value="NZ_JAEUZA010000001.1"/>
</dbReference>
<dbReference type="InterPro" id="IPR036638">
    <property type="entry name" value="HLH_DNA-bd_sf"/>
</dbReference>
<name>A0ABU9VKI9_9BACI</name>
<dbReference type="EMBL" id="JBCITK010000001">
    <property type="protein sequence ID" value="MEN0643728.1"/>
    <property type="molecule type" value="Genomic_DNA"/>
</dbReference>
<proteinExistence type="predicted"/>
<dbReference type="SUPFAM" id="SSF140500">
    <property type="entry name" value="BAS1536-like"/>
    <property type="match status" value="1"/>
</dbReference>
<gene>
    <name evidence="1" type="ORF">MKY91_11270</name>
</gene>
<protein>
    <submittedName>
        <fullName evidence="1">Aspartyl-phosphate phosphatase Spo0E family protein</fullName>
    </submittedName>
</protein>
<organism evidence="1 2">
    <name type="scientific">Alkalicoccobacillus gibsonii</name>
    <dbReference type="NCBI Taxonomy" id="79881"/>
    <lineage>
        <taxon>Bacteria</taxon>
        <taxon>Bacillati</taxon>
        <taxon>Bacillota</taxon>
        <taxon>Bacilli</taxon>
        <taxon>Bacillales</taxon>
        <taxon>Bacillaceae</taxon>
        <taxon>Alkalicoccobacillus</taxon>
    </lineage>
</organism>
<accession>A0ABU9VKI9</accession>
<dbReference type="Proteomes" id="UP001418796">
    <property type="component" value="Unassembled WGS sequence"/>
</dbReference>
<evidence type="ECO:0000313" key="1">
    <source>
        <dbReference type="EMBL" id="MEN0643728.1"/>
    </source>
</evidence>
<dbReference type="Pfam" id="PF09388">
    <property type="entry name" value="SpoOE-like"/>
    <property type="match status" value="1"/>
</dbReference>
<sequence>MVKHSLHEIIEMKRQQLLVASRSNGLSSSNVLKISQELDKLLNQYDKENKRTPSHLR</sequence>
<comment type="caution">
    <text evidence="1">The sequence shown here is derived from an EMBL/GenBank/DDBJ whole genome shotgun (WGS) entry which is preliminary data.</text>
</comment>
<evidence type="ECO:0000313" key="2">
    <source>
        <dbReference type="Proteomes" id="UP001418796"/>
    </source>
</evidence>
<dbReference type="Gene3D" id="4.10.280.10">
    <property type="entry name" value="Helix-loop-helix DNA-binding domain"/>
    <property type="match status" value="1"/>
</dbReference>